<dbReference type="PANTHER" id="PTHR30404:SF0">
    <property type="entry name" value="N-ACETYLMURAMOYL-L-ALANINE AMIDASE AMIC"/>
    <property type="match status" value="1"/>
</dbReference>
<dbReference type="SMART" id="SM00646">
    <property type="entry name" value="Ami_3"/>
    <property type="match status" value="1"/>
</dbReference>
<dbReference type="Pfam" id="PF01520">
    <property type="entry name" value="Amidase_3"/>
    <property type="match status" value="1"/>
</dbReference>
<sequence length="354" mass="38499">MRFFKTVTALSIIVLLLFVTYEQVSASTNVGVVQSDAPLNVRDLPSEEGSIIGKLEPGNKIEYFNTSTDWVKITYAGQVGYVSKAFISGTISTEATSTAGHVESKTGVVASTGGLNVRSGPRQSESVLGQLANGTQIDYIDLGNDWAQITYNGAIGFIHTEYVQSMVTSPTVTPIVNKPTAKQGFKVVLDAGHGGYDSGAVANGLLEKHVVKAYKDELKRTLAADGIEVIETRTGDEFVSLSSRVNQANQAQADLFLSIHANSFADPNVRGFETHYYQSSKEASAINKEIRRLNSGYTRGIYQSNFQVLRDSNVPAVLIEVGYLTNADDAYRMQTNQHQQEVSEAVRRAVQQLK</sequence>
<feature type="domain" description="SH3b" evidence="3">
    <location>
        <begin position="25"/>
        <end position="91"/>
    </location>
</feature>
<dbReference type="Pfam" id="PF08239">
    <property type="entry name" value="SH3_3"/>
    <property type="match status" value="2"/>
</dbReference>
<dbReference type="AlphaFoldDB" id="A0A060LSA5"/>
<dbReference type="PANTHER" id="PTHR30404">
    <property type="entry name" value="N-ACETYLMURAMOYL-L-ALANINE AMIDASE"/>
    <property type="match status" value="1"/>
</dbReference>
<name>A0A060LSA5_9BACI</name>
<dbReference type="Proteomes" id="UP000027142">
    <property type="component" value="Chromosome"/>
</dbReference>
<dbReference type="PATRIC" id="fig|1246626.3.peg.413"/>
<evidence type="ECO:0000256" key="1">
    <source>
        <dbReference type="ARBA" id="ARBA00022801"/>
    </source>
</evidence>
<evidence type="ECO:0000313" key="5">
    <source>
        <dbReference type="Proteomes" id="UP000027142"/>
    </source>
</evidence>
<evidence type="ECO:0000313" key="4">
    <source>
        <dbReference type="EMBL" id="AIC93032.1"/>
    </source>
</evidence>
<dbReference type="GO" id="GO:0008745">
    <property type="term" value="F:N-acetylmuramoyl-L-alanine amidase activity"/>
    <property type="evidence" value="ECO:0007669"/>
    <property type="project" value="InterPro"/>
</dbReference>
<keyword evidence="1" id="KW-0378">Hydrolase</keyword>
<organism evidence="4 5">
    <name type="scientific">Shouchella lehensis G1</name>
    <dbReference type="NCBI Taxonomy" id="1246626"/>
    <lineage>
        <taxon>Bacteria</taxon>
        <taxon>Bacillati</taxon>
        <taxon>Bacillota</taxon>
        <taxon>Bacilli</taxon>
        <taxon>Bacillales</taxon>
        <taxon>Bacillaceae</taxon>
        <taxon>Shouchella</taxon>
    </lineage>
</organism>
<gene>
    <name evidence="4" type="ORF">BleG1_0424</name>
</gene>
<dbReference type="InterPro" id="IPR003646">
    <property type="entry name" value="SH3-like_bac-type"/>
</dbReference>
<dbReference type="Gene3D" id="2.30.30.40">
    <property type="entry name" value="SH3 Domains"/>
    <property type="match status" value="2"/>
</dbReference>
<proteinExistence type="predicted"/>
<evidence type="ECO:0000259" key="3">
    <source>
        <dbReference type="PROSITE" id="PS51781"/>
    </source>
</evidence>
<dbReference type="Gene3D" id="3.40.630.40">
    <property type="entry name" value="Zn-dependent exopeptidases"/>
    <property type="match status" value="1"/>
</dbReference>
<dbReference type="eggNOG" id="COG0860">
    <property type="taxonomic scope" value="Bacteria"/>
</dbReference>
<dbReference type="GO" id="GO:0071555">
    <property type="term" value="P:cell wall organization"/>
    <property type="evidence" value="ECO:0007669"/>
    <property type="project" value="UniProtKB-KW"/>
</dbReference>
<dbReference type="SMART" id="SM00287">
    <property type="entry name" value="SH3b"/>
    <property type="match status" value="2"/>
</dbReference>
<evidence type="ECO:0000256" key="2">
    <source>
        <dbReference type="ARBA" id="ARBA00023316"/>
    </source>
</evidence>
<dbReference type="STRING" id="1246626.BleG1_0424"/>
<dbReference type="EMBL" id="CP003923">
    <property type="protein sequence ID" value="AIC93032.1"/>
    <property type="molecule type" value="Genomic_DNA"/>
</dbReference>
<reference evidence="4 5" key="1">
    <citation type="journal article" date="2014" name="Gene">
        <title>A comparative genomic analysis of the alkalitolerant soil bacterium Bacillus lehensis G1.</title>
        <authorList>
            <person name="Noor Y.M."/>
            <person name="Samsulrizal N.H."/>
            <person name="Jema'on N.A."/>
            <person name="Low K.O."/>
            <person name="Ramli A.N."/>
            <person name="Alias N.I."/>
            <person name="Damis S.I."/>
            <person name="Fuzi S.F."/>
            <person name="Isa M.N."/>
            <person name="Murad A.M."/>
            <person name="Raih M.F."/>
            <person name="Bakar F.D."/>
            <person name="Najimudin N."/>
            <person name="Mahadi N.M."/>
            <person name="Illias R.M."/>
        </authorList>
    </citation>
    <scope>NUCLEOTIDE SEQUENCE [LARGE SCALE GENOMIC DNA]</scope>
    <source>
        <strain evidence="4 5">G1</strain>
    </source>
</reference>
<dbReference type="InterPro" id="IPR050695">
    <property type="entry name" value="N-acetylmuramoyl_amidase_3"/>
</dbReference>
<dbReference type="OrthoDB" id="9806267at2"/>
<dbReference type="InterPro" id="IPR002508">
    <property type="entry name" value="MurNAc-LAA_cat"/>
</dbReference>
<dbReference type="GO" id="GO:0030288">
    <property type="term" value="C:outer membrane-bounded periplasmic space"/>
    <property type="evidence" value="ECO:0007669"/>
    <property type="project" value="TreeGrafter"/>
</dbReference>
<dbReference type="RefSeq" id="WP_038476646.1">
    <property type="nucleotide sequence ID" value="NZ_CP003923.1"/>
</dbReference>
<keyword evidence="2" id="KW-0961">Cell wall biogenesis/degradation</keyword>
<dbReference type="PROSITE" id="PS51781">
    <property type="entry name" value="SH3B"/>
    <property type="match status" value="2"/>
</dbReference>
<dbReference type="GO" id="GO:0009253">
    <property type="term" value="P:peptidoglycan catabolic process"/>
    <property type="evidence" value="ECO:0007669"/>
    <property type="project" value="InterPro"/>
</dbReference>
<keyword evidence="5" id="KW-1185">Reference proteome</keyword>
<accession>A0A060LSA5</accession>
<protein>
    <submittedName>
        <fullName evidence="4">N-acetylmuramoyl-L-alanine amidase</fullName>
    </submittedName>
</protein>
<dbReference type="CDD" id="cd02696">
    <property type="entry name" value="MurNAc-LAA"/>
    <property type="match status" value="1"/>
</dbReference>
<dbReference type="HOGENOM" id="CLU_014322_1_0_9"/>
<dbReference type="SUPFAM" id="SSF53187">
    <property type="entry name" value="Zn-dependent exopeptidases"/>
    <property type="match status" value="1"/>
</dbReference>
<dbReference type="KEGG" id="ble:BleG1_0424"/>
<feature type="domain" description="SH3b" evidence="3">
    <location>
        <begin position="104"/>
        <end position="167"/>
    </location>
</feature>